<dbReference type="GO" id="GO:0008654">
    <property type="term" value="P:phospholipid biosynthetic process"/>
    <property type="evidence" value="ECO:0007669"/>
    <property type="project" value="UniProtKB-KW"/>
</dbReference>
<evidence type="ECO:0000256" key="5">
    <source>
        <dbReference type="ARBA" id="ARBA00023098"/>
    </source>
</evidence>
<dbReference type="HAMAP" id="MF_00019">
    <property type="entry name" value="PlsX"/>
    <property type="match status" value="1"/>
</dbReference>
<evidence type="ECO:0000256" key="3">
    <source>
        <dbReference type="ARBA" id="ARBA00022516"/>
    </source>
</evidence>
<sequence length="354" mass="37682">MIPIAIDCMGGDHGLSVTIPAAVKVAKLRPQVKFLAVGDSQLITAALSSQPQDVLERFEIIHASEVVAMDDTVEVALRRRRDSSMRVALNLVKEGKALACVSAGNTGALMAVARYVLKTLNGIDRPAICTGLPQKLGGKTNVLDLGANIDCTATHLLQFAIMGVAKSKAVDGLENPTVGLLNVGTEEIKGGETVKNAAELLRQSGLNFVGFVEGNDIFTGKVDVVVCDGFVGNSVLKAVEGAVRLIASTLKEEYKRGWWSKLAALFSMGVISRLRKRLDNRSYNGAMLLGLNGIVVKSHGSADIFSFSCALDNAIEAASHKMLDQIGSVLNEISTRDDVAHNGEKVETLKEQKV</sequence>
<evidence type="ECO:0000256" key="6">
    <source>
        <dbReference type="ARBA" id="ARBA00023209"/>
    </source>
</evidence>
<reference evidence="11 12" key="1">
    <citation type="journal article" date="2014" name="BMC Genomics">
        <title>A genomic perspective on a new bacterial genus and species from the Alcaligenaceae family, Basilea psittacipulmonis.</title>
        <authorList>
            <person name="Whiteson K.L."/>
            <person name="Hernandez D."/>
            <person name="Lazarevic V."/>
            <person name="Gaia N."/>
            <person name="Farinelli L."/>
            <person name="Francois P."/>
            <person name="Pilo P."/>
            <person name="Frey J."/>
            <person name="Schrenzel J."/>
        </authorList>
    </citation>
    <scope>NUCLEOTIDE SEQUENCE [LARGE SCALE GENOMIC DNA]</scope>
    <source>
        <strain evidence="11 12">DSM 24701</strain>
    </source>
</reference>
<gene>
    <name evidence="10" type="primary">plsX</name>
    <name evidence="11" type="ORF">IX83_08040</name>
</gene>
<evidence type="ECO:0000256" key="7">
    <source>
        <dbReference type="ARBA" id="ARBA00023264"/>
    </source>
</evidence>
<dbReference type="EMBL" id="CP009238">
    <property type="protein sequence ID" value="AIL33252.1"/>
    <property type="molecule type" value="Genomic_DNA"/>
</dbReference>
<dbReference type="eggNOG" id="COG0416">
    <property type="taxonomic scope" value="Bacteria"/>
</dbReference>
<dbReference type="UniPathway" id="UPA00085"/>
<dbReference type="STRING" id="1072685.IX83_08040"/>
<keyword evidence="3 10" id="KW-0444">Lipid biosynthesis</keyword>
<evidence type="ECO:0000256" key="2">
    <source>
        <dbReference type="ARBA" id="ARBA00022490"/>
    </source>
</evidence>
<dbReference type="Gene3D" id="3.40.718.10">
    <property type="entry name" value="Isopropylmalate Dehydrogenase"/>
    <property type="match status" value="1"/>
</dbReference>
<dbReference type="SUPFAM" id="SSF53659">
    <property type="entry name" value="Isocitrate/Isopropylmalate dehydrogenase-like"/>
    <property type="match status" value="1"/>
</dbReference>
<comment type="function">
    <text evidence="10">Catalyzes the reversible formation of acyl-phosphate (acyl-PO(4)) from acyl-[acyl-carrier-protein] (acyl-ACP). This enzyme utilizes acyl-ACP as fatty acyl donor, but not acyl-CoA.</text>
</comment>
<dbReference type="PIRSF" id="PIRSF002465">
    <property type="entry name" value="Phsphlp_syn_PlsX"/>
    <property type="match status" value="1"/>
</dbReference>
<dbReference type="KEGG" id="bpsi:IX83_08040"/>
<comment type="subunit">
    <text evidence="9 10">Homodimer. Probably interacts with PlsY.</text>
</comment>
<comment type="catalytic activity">
    <reaction evidence="1 10">
        <text>a fatty acyl-[ACP] + phosphate = an acyl phosphate + holo-[ACP]</text>
        <dbReference type="Rhea" id="RHEA:42292"/>
        <dbReference type="Rhea" id="RHEA-COMP:9685"/>
        <dbReference type="Rhea" id="RHEA-COMP:14125"/>
        <dbReference type="ChEBI" id="CHEBI:43474"/>
        <dbReference type="ChEBI" id="CHEBI:59918"/>
        <dbReference type="ChEBI" id="CHEBI:64479"/>
        <dbReference type="ChEBI" id="CHEBI:138651"/>
        <dbReference type="EC" id="2.3.1.274"/>
    </reaction>
</comment>
<dbReference type="PANTHER" id="PTHR30100">
    <property type="entry name" value="FATTY ACID/PHOSPHOLIPID SYNTHESIS PROTEIN PLSX"/>
    <property type="match status" value="1"/>
</dbReference>
<dbReference type="HOGENOM" id="CLU_039379_1_0_4"/>
<dbReference type="InterPro" id="IPR012281">
    <property type="entry name" value="Phospholipid_synth_PlsX-like"/>
</dbReference>
<evidence type="ECO:0000256" key="9">
    <source>
        <dbReference type="ARBA" id="ARBA00046608"/>
    </source>
</evidence>
<comment type="similarity">
    <text evidence="10">Belongs to the PlsX family.</text>
</comment>
<organism evidence="11 12">
    <name type="scientific">Basilea psittacipulmonis DSM 24701</name>
    <dbReference type="NCBI Taxonomy" id="1072685"/>
    <lineage>
        <taxon>Bacteria</taxon>
        <taxon>Pseudomonadati</taxon>
        <taxon>Pseudomonadota</taxon>
        <taxon>Betaproteobacteria</taxon>
        <taxon>Burkholderiales</taxon>
        <taxon>Alcaligenaceae</taxon>
        <taxon>Basilea</taxon>
    </lineage>
</organism>
<dbReference type="OrthoDB" id="9806408at2"/>
<dbReference type="GO" id="GO:0005737">
    <property type="term" value="C:cytoplasm"/>
    <property type="evidence" value="ECO:0007669"/>
    <property type="project" value="UniProtKB-SubCell"/>
</dbReference>
<dbReference type="InterPro" id="IPR003664">
    <property type="entry name" value="FA_synthesis"/>
</dbReference>
<protein>
    <recommendedName>
        <fullName evidence="8 10">Phosphate acyltransferase</fullName>
        <ecNumber evidence="8 10">2.3.1.274</ecNumber>
    </recommendedName>
    <alternativeName>
        <fullName evidence="10">Acyl-ACP phosphotransacylase</fullName>
    </alternativeName>
    <alternativeName>
        <fullName evidence="10">Acyl-[acyl-carrier-protein]--phosphate acyltransferase</fullName>
    </alternativeName>
    <alternativeName>
        <fullName evidence="10">Phosphate-acyl-ACP acyltransferase</fullName>
    </alternativeName>
</protein>
<evidence type="ECO:0000256" key="1">
    <source>
        <dbReference type="ARBA" id="ARBA00001232"/>
    </source>
</evidence>
<proteinExistence type="inferred from homology"/>
<keyword evidence="4 10" id="KW-0808">Transferase</keyword>
<dbReference type="GO" id="GO:0006633">
    <property type="term" value="P:fatty acid biosynthetic process"/>
    <property type="evidence" value="ECO:0007669"/>
    <property type="project" value="UniProtKB-UniRule"/>
</dbReference>
<evidence type="ECO:0000313" key="12">
    <source>
        <dbReference type="Proteomes" id="UP000028945"/>
    </source>
</evidence>
<dbReference type="GO" id="GO:0043811">
    <property type="term" value="F:phosphate:acyl-[acyl carrier protein] acyltransferase activity"/>
    <property type="evidence" value="ECO:0007669"/>
    <property type="project" value="UniProtKB-UniRule"/>
</dbReference>
<comment type="pathway">
    <text evidence="10">Lipid metabolism; phospholipid metabolism.</text>
</comment>
<dbReference type="EC" id="2.3.1.274" evidence="8 10"/>
<dbReference type="AlphaFoldDB" id="A0A077DIF4"/>
<keyword evidence="5 10" id="KW-0443">Lipid metabolism</keyword>
<keyword evidence="2 10" id="KW-0963">Cytoplasm</keyword>
<evidence type="ECO:0000256" key="4">
    <source>
        <dbReference type="ARBA" id="ARBA00022679"/>
    </source>
</evidence>
<keyword evidence="6 10" id="KW-0594">Phospholipid biosynthesis</keyword>
<keyword evidence="11" id="KW-0012">Acyltransferase</keyword>
<dbReference type="Pfam" id="PF02504">
    <property type="entry name" value="FA_synthesis"/>
    <property type="match status" value="1"/>
</dbReference>
<dbReference type="RefSeq" id="WP_038501845.1">
    <property type="nucleotide sequence ID" value="NZ_AFWK01000035.1"/>
</dbReference>
<evidence type="ECO:0000256" key="8">
    <source>
        <dbReference type="ARBA" id="ARBA00024069"/>
    </source>
</evidence>
<comment type="subcellular location">
    <subcellularLocation>
        <location evidence="10">Cytoplasm</location>
    </subcellularLocation>
    <text evidence="10">Associated with the membrane possibly through PlsY.</text>
</comment>
<dbReference type="PANTHER" id="PTHR30100:SF1">
    <property type="entry name" value="PHOSPHATE ACYLTRANSFERASE"/>
    <property type="match status" value="1"/>
</dbReference>
<keyword evidence="12" id="KW-1185">Reference proteome</keyword>
<dbReference type="Proteomes" id="UP000028945">
    <property type="component" value="Chromosome"/>
</dbReference>
<evidence type="ECO:0000313" key="11">
    <source>
        <dbReference type="EMBL" id="AIL33252.1"/>
    </source>
</evidence>
<dbReference type="NCBIfam" id="TIGR00182">
    <property type="entry name" value="plsX"/>
    <property type="match status" value="1"/>
</dbReference>
<accession>A0A077DIF4</accession>
<evidence type="ECO:0000256" key="10">
    <source>
        <dbReference type="HAMAP-Rule" id="MF_00019"/>
    </source>
</evidence>
<name>A0A077DIF4_9BURK</name>
<keyword evidence="7 10" id="KW-1208">Phospholipid metabolism</keyword>